<dbReference type="AlphaFoldDB" id="D6SJZ6"/>
<dbReference type="Proteomes" id="UP000005496">
    <property type="component" value="Unassembled WGS sequence"/>
</dbReference>
<name>D6SJZ6_9BACT</name>
<evidence type="ECO:0000313" key="3">
    <source>
        <dbReference type="EMBL" id="EFI36199.1"/>
    </source>
</evidence>
<keyword evidence="1" id="KW-0732">Signal</keyword>
<reference evidence="3" key="1">
    <citation type="submission" date="2010-05" db="EMBL/GenBank/DDBJ databases">
        <title>The draft genome of Desulfonatronospira thiodismutans ASO3-1.</title>
        <authorList>
            <consortium name="US DOE Joint Genome Institute (JGI-PGF)"/>
            <person name="Lucas S."/>
            <person name="Copeland A."/>
            <person name="Lapidus A."/>
            <person name="Cheng J.-F."/>
            <person name="Bruce D."/>
            <person name="Goodwin L."/>
            <person name="Pitluck S."/>
            <person name="Chertkov O."/>
            <person name="Brettin T."/>
            <person name="Detter J.C."/>
            <person name="Han C."/>
            <person name="Land M.L."/>
            <person name="Hauser L."/>
            <person name="Kyrpides N."/>
            <person name="Mikhailova N."/>
            <person name="Muyzer G."/>
            <person name="Woyke T."/>
        </authorList>
    </citation>
    <scope>NUCLEOTIDE SEQUENCE [LARGE SCALE GENOMIC DNA]</scope>
    <source>
        <strain evidence="3">ASO3-1</strain>
    </source>
</reference>
<organism evidence="3 4">
    <name type="scientific">Desulfonatronospira thiodismutans ASO3-1</name>
    <dbReference type="NCBI Taxonomy" id="555779"/>
    <lineage>
        <taxon>Bacteria</taxon>
        <taxon>Pseudomonadati</taxon>
        <taxon>Thermodesulfobacteriota</taxon>
        <taxon>Desulfovibrionia</taxon>
        <taxon>Desulfovibrionales</taxon>
        <taxon>Desulfonatronovibrionaceae</taxon>
        <taxon>Desulfonatronospira</taxon>
    </lineage>
</organism>
<feature type="domain" description="FlgO" evidence="2">
    <location>
        <begin position="55"/>
        <end position="185"/>
    </location>
</feature>
<evidence type="ECO:0000313" key="4">
    <source>
        <dbReference type="Proteomes" id="UP000005496"/>
    </source>
</evidence>
<dbReference type="EMBL" id="ACJN02000001">
    <property type="protein sequence ID" value="EFI36199.1"/>
    <property type="molecule type" value="Genomic_DNA"/>
</dbReference>
<accession>D6SJZ6</accession>
<dbReference type="eggNOG" id="COG5616">
    <property type="taxonomic scope" value="Bacteria"/>
</dbReference>
<proteinExistence type="predicted"/>
<protein>
    <recommendedName>
        <fullName evidence="2">FlgO domain-containing protein</fullName>
    </recommendedName>
</protein>
<feature type="chain" id="PRO_5003088085" description="FlgO domain-containing protein" evidence="1">
    <location>
        <begin position="25"/>
        <end position="195"/>
    </location>
</feature>
<dbReference type="Pfam" id="PF17680">
    <property type="entry name" value="FlgO"/>
    <property type="match status" value="1"/>
</dbReference>
<gene>
    <name evidence="3" type="ORF">Dthio_PD3655</name>
</gene>
<evidence type="ECO:0000259" key="2">
    <source>
        <dbReference type="Pfam" id="PF17680"/>
    </source>
</evidence>
<feature type="signal peptide" evidence="1">
    <location>
        <begin position="1"/>
        <end position="24"/>
    </location>
</feature>
<dbReference type="PROSITE" id="PS51257">
    <property type="entry name" value="PROKAR_LIPOPROTEIN"/>
    <property type="match status" value="1"/>
</dbReference>
<dbReference type="InterPro" id="IPR041215">
    <property type="entry name" value="FlgO_dom"/>
</dbReference>
<keyword evidence="4" id="KW-1185">Reference proteome</keyword>
<comment type="caution">
    <text evidence="3">The sequence shown here is derived from an EMBL/GenBank/DDBJ whole genome shotgun (WGS) entry which is preliminary data.</text>
</comment>
<sequence length="195" mass="22151">MPNTFDKKTCLCILVLLTLLYALSACDTSAKLERRYMDEQIKAELYEENLITINEEAADELLGSCNVPIDQNETVIVTSIVNIDDMHRSSTLGRMSSEMIANRLAQHGYSVREIKMGRNIFVSEAEGEFILSRELHEIGEKHDVQGFIVGTYAKGETRQFANTEVFVSLRYVDTGNIIRCSHNYIVSDTDLNMWQ</sequence>
<evidence type="ECO:0000256" key="1">
    <source>
        <dbReference type="SAM" id="SignalP"/>
    </source>
</evidence>